<proteinExistence type="predicted"/>
<evidence type="ECO:0000259" key="1">
    <source>
        <dbReference type="PROSITE" id="PS50093"/>
    </source>
</evidence>
<dbReference type="Gene3D" id="2.60.40.10">
    <property type="entry name" value="Immunoglobulins"/>
    <property type="match status" value="1"/>
</dbReference>
<protein>
    <submittedName>
        <fullName evidence="2">PKD domain containing protein</fullName>
    </submittedName>
</protein>
<comment type="caution">
    <text evidence="2">The sequence shown here is derived from an EMBL/GenBank/DDBJ whole genome shotgun (WGS) entry which is preliminary data.</text>
</comment>
<gene>
    <name evidence="2" type="ORF">UX78_C0013G0016</name>
</gene>
<dbReference type="PROSITE" id="PS50093">
    <property type="entry name" value="PKD"/>
    <property type="match status" value="1"/>
</dbReference>
<organism evidence="2 3">
    <name type="scientific">Candidatus Amesbacteria bacterium GW2011_GWA2_47_11</name>
    <dbReference type="NCBI Taxonomy" id="1618357"/>
    <lineage>
        <taxon>Bacteria</taxon>
        <taxon>Candidatus Amesiibacteriota</taxon>
    </lineage>
</organism>
<name>A0A0G1UE89_9BACT</name>
<dbReference type="InterPro" id="IPR035986">
    <property type="entry name" value="PKD_dom_sf"/>
</dbReference>
<dbReference type="AlphaFoldDB" id="A0A0G1UE89"/>
<evidence type="ECO:0000313" key="3">
    <source>
        <dbReference type="Proteomes" id="UP000034607"/>
    </source>
</evidence>
<sequence>MSEKSKPFPKRKGLLKKISFYLQGEKMNHKRHETALYLIVLIALIFSAFSFISSPQPAQAAETTPNTIPNDGCGMYYRQTVIRSDGMSARITGQVINLGSTTCVGTLDLEVLEVDSGSVVNSIQIQINLETGESYSWDWEPQYSFEEIKYWVKAVVCNNGCLPPAYRLMNDRRDGNGMSIWIQPVYGICTMDVRFRNDPDYSISVFFIGIWIEVASGHLDVLPGSDWTDWITVDLTPYATYPASDLPVRVHAEWNETGSLPADEEFTVPASYMGCAPPPPPPPENQVPQCIAAADPSSGQAPLTVTLDGSNSSDEDGQIVSYEWNYDDGYTGSGETVPYVYEESGVFTAELTVTDDDGASSSCSVEITVGDSVPSEPPPPPPPVTPPVTDNVQPCSIWEFPNGNIITPNDTTLWVITSKPGCFGQAEHYGDGLTAIKFRRVSFTYLPKYVTPSGDEGAWLVQIDVSNILPEHIGKYQKIRMYSMHGNLVAGGSKAIRIVKAESGKND</sequence>
<dbReference type="InterPro" id="IPR013783">
    <property type="entry name" value="Ig-like_fold"/>
</dbReference>
<dbReference type="CDD" id="cd00146">
    <property type="entry name" value="PKD"/>
    <property type="match status" value="1"/>
</dbReference>
<dbReference type="SUPFAM" id="SSF49299">
    <property type="entry name" value="PKD domain"/>
    <property type="match status" value="1"/>
</dbReference>
<dbReference type="Pfam" id="PF18911">
    <property type="entry name" value="PKD_4"/>
    <property type="match status" value="1"/>
</dbReference>
<feature type="domain" description="PKD" evidence="1">
    <location>
        <begin position="288"/>
        <end position="369"/>
    </location>
</feature>
<dbReference type="SMART" id="SM00089">
    <property type="entry name" value="PKD"/>
    <property type="match status" value="1"/>
</dbReference>
<dbReference type="InterPro" id="IPR000601">
    <property type="entry name" value="PKD_dom"/>
</dbReference>
<reference evidence="2 3" key="1">
    <citation type="journal article" date="2015" name="Nature">
        <title>rRNA introns, odd ribosomes, and small enigmatic genomes across a large radiation of phyla.</title>
        <authorList>
            <person name="Brown C.T."/>
            <person name="Hug L.A."/>
            <person name="Thomas B.C."/>
            <person name="Sharon I."/>
            <person name="Castelle C.J."/>
            <person name="Singh A."/>
            <person name="Wilkins M.J."/>
            <person name="Williams K.H."/>
            <person name="Banfield J.F."/>
        </authorList>
    </citation>
    <scope>NUCLEOTIDE SEQUENCE [LARGE SCALE GENOMIC DNA]</scope>
</reference>
<dbReference type="Proteomes" id="UP000034607">
    <property type="component" value="Unassembled WGS sequence"/>
</dbReference>
<accession>A0A0G1UE89</accession>
<dbReference type="EMBL" id="LCNM01000013">
    <property type="protein sequence ID" value="KKU56020.1"/>
    <property type="molecule type" value="Genomic_DNA"/>
</dbReference>
<dbReference type="InterPro" id="IPR022409">
    <property type="entry name" value="PKD/Chitinase_dom"/>
</dbReference>
<evidence type="ECO:0000313" key="2">
    <source>
        <dbReference type="EMBL" id="KKU56020.1"/>
    </source>
</evidence>